<proteinExistence type="inferred from homology"/>
<keyword evidence="6" id="KW-0548">Nucleotidyltransferase</keyword>
<dbReference type="Gene3D" id="3.90.550.10">
    <property type="entry name" value="Spore Coat Polysaccharide Biosynthesis Protein SpsA, Chain A"/>
    <property type="match status" value="1"/>
</dbReference>
<sequence>MKAIIMAGGKGSRLRPLTCNRPKPMMPIMGKPVLQYSLEFLKNNGIKDIGITLQYLSDSIIDYFGDGHEFGVNIKYFIEENPLGTAGSVKNAKEFLDETFVVISGDAVTDINLINAVNYHWYKKSTATLILKEMKVPLDYGVVVTDKEDRIIRFLEKPNWREVFSDKVSTGIYVLEPEVFRYYSGNKKIDFSNDLFPLLLKENVPMYGYTSDFYWKDIGNINDFMKCNQDILENNVNVILEGHEYSKGIWIGDNCNISAEAKIEAPVYIGDNSIIYDNAKVGPYAVIGRNNIILSGSSIKKSVVFDDSYIGKNAEIRGALIGNKVRIGSCVSAFNESVIGDESSIGEKSIIKPKVKIWPSKSVGDKEIVAENLIWSDKIQRSFFNNRGIVAGDINESITPEFLFRLSSAYGYIVGADSKIVISCSEEGAAQVLKYSVVAGLMSMGVEVYDLNRSTLEITRMITVSMGFNGGIHVFLHKDNNEKADIVFIDNKGLNISKNIRREIENKFIRQDFRMARMDNFKSIIGLSDYTKYYIKNIVNKVDKKILEKGKYRIVFSTKNSIIKWILINVFKEIKVDILFIKNINNLHQLSRKVVESKADLGVWISDNEDDYVLIDEKGEIIKKALIEVLKALIMLNIFNFKTLVVPVDATYSIEKIAYMKGVKFIRSKMEQGNIVDEYVKNEKDKDEKEILSAYLSTIDVVSMLSLILNLMAKRNSTLSELIGNVPKYYSRTMQIRCPWEMKGKVLRNIIENNNFNYLDLTEGVRINFPKGWVLILPDLEEPICNITAEGEDEEYIDSILDAVTNDIKKIIH</sequence>
<dbReference type="Gene3D" id="2.160.10.10">
    <property type="entry name" value="Hexapeptide repeat proteins"/>
    <property type="match status" value="2"/>
</dbReference>
<evidence type="ECO:0000259" key="4">
    <source>
        <dbReference type="Pfam" id="PF02878"/>
    </source>
</evidence>
<dbReference type="InterPro" id="IPR050486">
    <property type="entry name" value="Mannose-1P_guanyltransferase"/>
</dbReference>
<accession>A0A0H3IZ23</accession>
<dbReference type="GO" id="GO:0008966">
    <property type="term" value="F:phosphoglucosamine mutase activity"/>
    <property type="evidence" value="ECO:0007669"/>
    <property type="project" value="UniProtKB-EC"/>
</dbReference>
<dbReference type="GeneID" id="93072435"/>
<dbReference type="EMBL" id="CP009268">
    <property type="protein sequence ID" value="AJA50267.1"/>
    <property type="molecule type" value="Genomic_DNA"/>
</dbReference>
<dbReference type="Proteomes" id="UP000028042">
    <property type="component" value="Unassembled WGS sequence"/>
</dbReference>
<dbReference type="RefSeq" id="WP_003440467.1">
    <property type="nucleotide sequence ID" value="NZ_ANZB01000001.1"/>
</dbReference>
<dbReference type="Pfam" id="PF00483">
    <property type="entry name" value="NTP_transferase"/>
    <property type="match status" value="1"/>
</dbReference>
<dbReference type="Proteomes" id="UP000030905">
    <property type="component" value="Chromosome"/>
</dbReference>
<dbReference type="InterPro" id="IPR005835">
    <property type="entry name" value="NTP_transferase_dom"/>
</dbReference>
<comment type="similarity">
    <text evidence="1">Belongs to the transferase hexapeptide repeat family.</text>
</comment>
<dbReference type="SUPFAM" id="SSF53738">
    <property type="entry name" value="Phosphoglucomutase, first 3 domains"/>
    <property type="match status" value="1"/>
</dbReference>
<dbReference type="InterPro" id="IPR056729">
    <property type="entry name" value="GMPPB_C"/>
</dbReference>
<keyword evidence="6" id="KW-0808">Transferase</keyword>
<feature type="domain" description="Mannose-1-phosphate guanyltransferase C-terminal" evidence="5">
    <location>
        <begin position="264"/>
        <end position="366"/>
    </location>
</feature>
<reference evidence="6 9" key="1">
    <citation type="journal article" date="2015" name="Genome Announc.">
        <title>Complete Genome Sequence of the Nitrogen-Fixing and Solvent-Producing Clostridium pasteurianum DSM 525.</title>
        <authorList>
            <person name="Poehlein A."/>
            <person name="Grosse-Honebrink A."/>
            <person name="Zhang Y."/>
            <person name="Minton N.P."/>
            <person name="Daniel R."/>
        </authorList>
    </citation>
    <scope>NUCLEOTIDE SEQUENCE [LARGE SCALE GENOMIC DNA]</scope>
    <source>
        <strain evidence="6">DSM 525</strain>
        <strain evidence="9">DSM 525 / ATCC 6013</strain>
    </source>
</reference>
<evidence type="ECO:0000313" key="9">
    <source>
        <dbReference type="Proteomes" id="UP000030905"/>
    </source>
</evidence>
<evidence type="ECO:0000256" key="2">
    <source>
        <dbReference type="ARBA" id="ARBA00010231"/>
    </source>
</evidence>
<dbReference type="InterPro" id="IPR005844">
    <property type="entry name" value="A-D-PHexomutase_a/b/a-I"/>
</dbReference>
<evidence type="ECO:0000259" key="5">
    <source>
        <dbReference type="Pfam" id="PF25087"/>
    </source>
</evidence>
<dbReference type="EC" id="5.4.2.10" evidence="7"/>
<gene>
    <name evidence="6" type="primary">mpg1</name>
    <name evidence="6" type="ORF">CLPA_c01790</name>
    <name evidence="7" type="ORF">CP6013_02968</name>
</gene>
<dbReference type="PANTHER" id="PTHR22572">
    <property type="entry name" value="SUGAR-1-PHOSPHATE GUANYL TRANSFERASE"/>
    <property type="match status" value="1"/>
</dbReference>
<dbReference type="eggNOG" id="COG1208">
    <property type="taxonomic scope" value="Bacteria"/>
</dbReference>
<dbReference type="Gene3D" id="3.40.120.10">
    <property type="entry name" value="Alpha-D-Glucose-1,6-Bisphosphate, subunit A, domain 3"/>
    <property type="match status" value="3"/>
</dbReference>
<evidence type="ECO:0000313" key="7">
    <source>
        <dbReference type="EMBL" id="KRU13720.1"/>
    </source>
</evidence>
<dbReference type="Pfam" id="PF02878">
    <property type="entry name" value="PGM_PMM_I"/>
    <property type="match status" value="1"/>
</dbReference>
<organism evidence="6 9">
    <name type="scientific">Clostridium pasteurianum DSM 525 = ATCC 6013</name>
    <dbReference type="NCBI Taxonomy" id="1262449"/>
    <lineage>
        <taxon>Bacteria</taxon>
        <taxon>Bacillati</taxon>
        <taxon>Bacillota</taxon>
        <taxon>Clostridia</taxon>
        <taxon>Eubacteriales</taxon>
        <taxon>Clostridiaceae</taxon>
        <taxon>Clostridium</taxon>
    </lineage>
</organism>
<dbReference type="InterPro" id="IPR016055">
    <property type="entry name" value="A-D-PHexomutase_a/b/a-I/II/III"/>
</dbReference>
<dbReference type="SUPFAM" id="SSF55957">
    <property type="entry name" value="Phosphoglucomutase, C-terminal domain"/>
    <property type="match status" value="1"/>
</dbReference>
<evidence type="ECO:0000313" key="6">
    <source>
        <dbReference type="EMBL" id="AJA50267.1"/>
    </source>
</evidence>
<keyword evidence="9" id="KW-1185">Reference proteome</keyword>
<feature type="domain" description="Nucleotidyl transferase" evidence="3">
    <location>
        <begin position="2"/>
        <end position="233"/>
    </location>
</feature>
<dbReference type="Pfam" id="PF25087">
    <property type="entry name" value="GMPPB_C"/>
    <property type="match status" value="1"/>
</dbReference>
<dbReference type="InterPro" id="IPR036900">
    <property type="entry name" value="A-D-PHexomutase_C_sf"/>
</dbReference>
<dbReference type="KEGG" id="cpat:CLPA_c01790"/>
<dbReference type="SUPFAM" id="SSF53448">
    <property type="entry name" value="Nucleotide-diphospho-sugar transferases"/>
    <property type="match status" value="1"/>
</dbReference>
<dbReference type="EMBL" id="JPGY02000001">
    <property type="protein sequence ID" value="KRU13720.1"/>
    <property type="molecule type" value="Genomic_DNA"/>
</dbReference>
<dbReference type="eggNOG" id="COG1109">
    <property type="taxonomic scope" value="Bacteria"/>
</dbReference>
<dbReference type="CDD" id="cd04181">
    <property type="entry name" value="NTP_transferase"/>
    <property type="match status" value="1"/>
</dbReference>
<dbReference type="AlphaFoldDB" id="A0A0H3IZ23"/>
<dbReference type="SUPFAM" id="SSF51161">
    <property type="entry name" value="Trimeric LpxA-like enzymes"/>
    <property type="match status" value="1"/>
</dbReference>
<reference evidence="7" key="2">
    <citation type="submission" date="2015-10" db="EMBL/GenBank/DDBJ databases">
        <title>Improved Draft Genome Sequence of Clostridium pasteurianum Strain ATCC 6013 (DSM 525) Using a Hybrid Next-Generation Sequencing Approach.</title>
        <authorList>
            <person name="Pyne M.E."/>
            <person name="Utturkar S.M."/>
            <person name="Brown S.D."/>
            <person name="Moo-Young M."/>
            <person name="Chung D.A."/>
            <person name="Chou P.C."/>
        </authorList>
    </citation>
    <scope>NUCLEOTIDE SEQUENCE</scope>
    <source>
        <strain evidence="7">ATCC 6013</strain>
    </source>
</reference>
<comment type="similarity">
    <text evidence="2">Belongs to the phosphohexose mutase family.</text>
</comment>
<dbReference type="EC" id="2.7.7.13" evidence="6 7"/>
<dbReference type="KEGG" id="cpae:CPAST_c01790"/>
<protein>
    <submittedName>
        <fullName evidence="7">Mannose-1-phosphate guanylyltransferase, Phosphoglucosamine mutase</fullName>
        <ecNumber evidence="6 7">2.7.7.13</ecNumber>
        <ecNumber evidence="7">5.4.2.10</ecNumber>
    </submittedName>
    <submittedName>
        <fullName evidence="6">Putative mannose-1-phosphate guanyltransferase</fullName>
    </submittedName>
</protein>
<dbReference type="PATRIC" id="fig|1262449.3.peg.69"/>
<reference evidence="7 8" key="3">
    <citation type="journal article" name="Genome Announc.">
        <title>Improved Draft Genome Sequence of Clostridium pasteurianum Strain ATCC 6013 (DSM 525) Using a Hybrid Next-Generation Sequencing Approach.</title>
        <authorList>
            <person name="Pyne M.E."/>
            <person name="Utturkar S."/>
            <person name="Brown S.D."/>
            <person name="Moo-Young M."/>
            <person name="Chung D.A."/>
            <person name="Chou C.P."/>
        </authorList>
    </citation>
    <scope>NUCLEOTIDE SEQUENCE [LARGE SCALE GENOMIC DNA]</scope>
    <source>
        <strain evidence="7 8">ATCC 6013</strain>
    </source>
</reference>
<dbReference type="GO" id="GO:0004475">
    <property type="term" value="F:mannose-1-phosphate guanylyltransferase (GTP) activity"/>
    <property type="evidence" value="ECO:0007669"/>
    <property type="project" value="UniProtKB-EC"/>
</dbReference>
<evidence type="ECO:0000259" key="3">
    <source>
        <dbReference type="Pfam" id="PF00483"/>
    </source>
</evidence>
<name>A0A0H3IZ23_CLOPA</name>
<evidence type="ECO:0000313" key="8">
    <source>
        <dbReference type="Proteomes" id="UP000028042"/>
    </source>
</evidence>
<feature type="domain" description="Alpha-D-phosphohexomutase alpha/beta/alpha" evidence="4">
    <location>
        <begin position="391"/>
        <end position="514"/>
    </location>
</feature>
<dbReference type="InterPro" id="IPR029044">
    <property type="entry name" value="Nucleotide-diphossugar_trans"/>
</dbReference>
<keyword evidence="7" id="KW-0413">Isomerase</keyword>
<dbReference type="Gene3D" id="3.30.310.50">
    <property type="entry name" value="Alpha-D-phosphohexomutase, C-terminal domain"/>
    <property type="match status" value="1"/>
</dbReference>
<dbReference type="GO" id="GO:0005975">
    <property type="term" value="P:carbohydrate metabolic process"/>
    <property type="evidence" value="ECO:0007669"/>
    <property type="project" value="InterPro"/>
</dbReference>
<dbReference type="InterPro" id="IPR011004">
    <property type="entry name" value="Trimer_LpxA-like_sf"/>
</dbReference>
<evidence type="ECO:0000256" key="1">
    <source>
        <dbReference type="ARBA" id="ARBA00007274"/>
    </source>
</evidence>